<dbReference type="Pfam" id="PF00702">
    <property type="entry name" value="Hydrolase"/>
    <property type="match status" value="1"/>
</dbReference>
<dbReference type="Gene3D" id="3.40.1110.10">
    <property type="entry name" value="Calcium-transporting ATPase, cytoplasmic domain N"/>
    <property type="match status" value="1"/>
</dbReference>
<evidence type="ECO:0000256" key="3">
    <source>
        <dbReference type="ARBA" id="ARBA00022448"/>
    </source>
</evidence>
<accession>A0ABW4YF69</accession>
<sequence>MTAKQTSRITFLAGSFLIIALALHFFELLHLRNGILITSTVIAAVPIALKAIQALRMRAFSIQLLVTIAVIGALIIGEFVESAAVTFLFLFGGYLEARTLEKTRTSLKKLMNLAPQTATVARDGEWTTIPSEVVSIGDRIRIRSGEKVPVDGVIITGQASLNEAAITGEAKPTYKTIDDTVIGGTILENGFIEMMAERVGDDTTFAKMIELIEEAQEAKAKTEKFLDRFSNIYTPSIIVLSVLVYIIMRDIHLTLTFLVVACPGALVISAPVSIVAGIGNGAKNGVLIKGGEMMEQLANIDVVVFDKTGTLTEGKPTVADIYTFTMDQEDLLLLAAEAEMVSEHHLGKTIVNEAQRRGLPLINQPEDVEILDGKGIRVQILENKLVIGNRNLLNIEGIPISQHAAAYAMEREKLGNTAVFVAIDGQLQGIISIADRIRVDAAETIQSLRARGIKKVIMLTGDNRHTAQLVGTQLALDEVHAELLPKDKVAIIEQLKKAGYRVAMAGDGINDAPAIAAANIGLAMGKGGTDVAMETADIVLMADQLPQFAHAYSLAKATIRNLKQNTFFAVGTVLLLLIGVLNGKILLASGMLIHELSVLLVILNAIRLTRYTSIIKS</sequence>
<evidence type="ECO:0000256" key="7">
    <source>
        <dbReference type="ARBA" id="ARBA00022723"/>
    </source>
</evidence>
<dbReference type="InterPro" id="IPR027256">
    <property type="entry name" value="P-typ_ATPase_IB"/>
</dbReference>
<dbReference type="SUPFAM" id="SSF81665">
    <property type="entry name" value="Calcium ATPase, transmembrane domain M"/>
    <property type="match status" value="1"/>
</dbReference>
<dbReference type="InterPro" id="IPR059000">
    <property type="entry name" value="ATPase_P-type_domA"/>
</dbReference>
<evidence type="ECO:0000256" key="1">
    <source>
        <dbReference type="ARBA" id="ARBA00004141"/>
    </source>
</evidence>
<evidence type="ECO:0000256" key="2">
    <source>
        <dbReference type="ARBA" id="ARBA00006024"/>
    </source>
</evidence>
<dbReference type="SUPFAM" id="SSF56784">
    <property type="entry name" value="HAD-like"/>
    <property type="match status" value="1"/>
</dbReference>
<comment type="subcellular location">
    <subcellularLocation>
        <location evidence="14">Cell membrane</location>
    </subcellularLocation>
    <subcellularLocation>
        <location evidence="1">Membrane</location>
        <topology evidence="1">Multi-pass membrane protein</topology>
    </subcellularLocation>
</comment>
<evidence type="ECO:0000256" key="4">
    <source>
        <dbReference type="ARBA" id="ARBA00022539"/>
    </source>
</evidence>
<dbReference type="Proteomes" id="UP001597362">
    <property type="component" value="Unassembled WGS sequence"/>
</dbReference>
<dbReference type="NCBIfam" id="TIGR01494">
    <property type="entry name" value="ATPase_P-type"/>
    <property type="match status" value="1"/>
</dbReference>
<keyword evidence="14" id="KW-0547">Nucleotide-binding</keyword>
<evidence type="ECO:0000256" key="8">
    <source>
        <dbReference type="ARBA" id="ARBA00022967"/>
    </source>
</evidence>
<evidence type="ECO:0000256" key="9">
    <source>
        <dbReference type="ARBA" id="ARBA00022989"/>
    </source>
</evidence>
<keyword evidence="5" id="KW-0597">Phosphoprotein</keyword>
<comment type="catalytic activity">
    <reaction evidence="13">
        <text>Cd(2+)(in) + ATP + H2O = Cd(2+)(out) + ADP + phosphate + H(+)</text>
        <dbReference type="Rhea" id="RHEA:12132"/>
        <dbReference type="ChEBI" id="CHEBI:15377"/>
        <dbReference type="ChEBI" id="CHEBI:15378"/>
        <dbReference type="ChEBI" id="CHEBI:30616"/>
        <dbReference type="ChEBI" id="CHEBI:43474"/>
        <dbReference type="ChEBI" id="CHEBI:48775"/>
        <dbReference type="ChEBI" id="CHEBI:456216"/>
        <dbReference type="EC" id="7.2.2.21"/>
    </reaction>
</comment>
<dbReference type="Gene3D" id="3.40.50.1000">
    <property type="entry name" value="HAD superfamily/HAD-like"/>
    <property type="match status" value="1"/>
</dbReference>
<dbReference type="InterPro" id="IPR023214">
    <property type="entry name" value="HAD_sf"/>
</dbReference>
<dbReference type="CDD" id="cd02079">
    <property type="entry name" value="P-type_ATPase_HM"/>
    <property type="match status" value="1"/>
</dbReference>
<evidence type="ECO:0000256" key="10">
    <source>
        <dbReference type="ARBA" id="ARBA00023065"/>
    </source>
</evidence>
<protein>
    <recommendedName>
        <fullName evidence="12">Cd(2+)-exporting ATPase</fullName>
        <ecNumber evidence="12">7.2.2.21</ecNumber>
    </recommendedName>
</protein>
<dbReference type="PANTHER" id="PTHR48085">
    <property type="entry name" value="CADMIUM/ZINC-TRANSPORTING ATPASE HMA2-RELATED"/>
    <property type="match status" value="1"/>
</dbReference>
<evidence type="ECO:0000256" key="12">
    <source>
        <dbReference type="ARBA" id="ARBA00039103"/>
    </source>
</evidence>
<dbReference type="SFLD" id="SFLDS00003">
    <property type="entry name" value="Haloacid_Dehalogenase"/>
    <property type="match status" value="1"/>
</dbReference>
<keyword evidence="17" id="KW-1185">Reference proteome</keyword>
<dbReference type="NCBIfam" id="TIGR01525">
    <property type="entry name" value="ATPase-IB_hvy"/>
    <property type="match status" value="1"/>
</dbReference>
<keyword evidence="7 14" id="KW-0479">Metal-binding</keyword>
<evidence type="ECO:0000256" key="5">
    <source>
        <dbReference type="ARBA" id="ARBA00022553"/>
    </source>
</evidence>
<keyword evidence="14" id="KW-0067">ATP-binding</keyword>
<dbReference type="EMBL" id="JBHUHO010000002">
    <property type="protein sequence ID" value="MFD2114242.1"/>
    <property type="molecule type" value="Genomic_DNA"/>
</dbReference>
<keyword evidence="11 14" id="KW-0472">Membrane</keyword>
<feature type="transmembrane region" description="Helical" evidence="14">
    <location>
        <begin position="566"/>
        <end position="585"/>
    </location>
</feature>
<evidence type="ECO:0000313" key="17">
    <source>
        <dbReference type="Proteomes" id="UP001597362"/>
    </source>
</evidence>
<dbReference type="InterPro" id="IPR051014">
    <property type="entry name" value="Cation_Transport_ATPase_IB"/>
</dbReference>
<evidence type="ECO:0000256" key="11">
    <source>
        <dbReference type="ARBA" id="ARBA00023136"/>
    </source>
</evidence>
<keyword evidence="14" id="KW-1003">Cell membrane</keyword>
<keyword evidence="4" id="KW-0104">Cadmium</keyword>
<dbReference type="InterPro" id="IPR018303">
    <property type="entry name" value="ATPase_P-typ_P_site"/>
</dbReference>
<feature type="domain" description="P-type ATPase A" evidence="15">
    <location>
        <begin position="113"/>
        <end position="213"/>
    </location>
</feature>
<dbReference type="SFLD" id="SFLDG00002">
    <property type="entry name" value="C1.7:_P-type_atpase_like"/>
    <property type="match status" value="1"/>
</dbReference>
<dbReference type="PANTHER" id="PTHR48085:SF5">
    <property type="entry name" value="CADMIUM_ZINC-TRANSPORTING ATPASE HMA4-RELATED"/>
    <property type="match status" value="1"/>
</dbReference>
<gene>
    <name evidence="16" type="ORF">ACFSJH_00535</name>
</gene>
<dbReference type="Gene3D" id="2.70.150.10">
    <property type="entry name" value="Calcium-transporting ATPase, cytoplasmic transduction domain A"/>
    <property type="match status" value="1"/>
</dbReference>
<keyword evidence="9 14" id="KW-1133">Transmembrane helix</keyword>
<keyword evidence="6 14" id="KW-0812">Transmembrane</keyword>
<keyword evidence="8" id="KW-1278">Translocase</keyword>
<evidence type="ECO:0000256" key="13">
    <source>
        <dbReference type="ARBA" id="ARBA00049338"/>
    </source>
</evidence>
<feature type="transmembrane region" description="Helical" evidence="14">
    <location>
        <begin position="83"/>
        <end position="100"/>
    </location>
</feature>
<feature type="transmembrane region" description="Helical" evidence="14">
    <location>
        <begin position="591"/>
        <end position="609"/>
    </location>
</feature>
<dbReference type="SFLD" id="SFLDF00027">
    <property type="entry name" value="p-type_atpase"/>
    <property type="match status" value="1"/>
</dbReference>
<evidence type="ECO:0000256" key="14">
    <source>
        <dbReference type="RuleBase" id="RU362081"/>
    </source>
</evidence>
<feature type="transmembrane region" description="Helical" evidence="14">
    <location>
        <begin position="229"/>
        <end position="248"/>
    </location>
</feature>
<dbReference type="SUPFAM" id="SSF81653">
    <property type="entry name" value="Calcium ATPase, transduction domain A"/>
    <property type="match status" value="1"/>
</dbReference>
<comment type="similarity">
    <text evidence="2 14">Belongs to the cation transport ATPase (P-type) (TC 3.A.3) family. Type IB subfamily.</text>
</comment>
<dbReference type="Pfam" id="PF00122">
    <property type="entry name" value="E1-E2_ATPase"/>
    <property type="match status" value="1"/>
</dbReference>
<dbReference type="InterPro" id="IPR036412">
    <property type="entry name" value="HAD-like_sf"/>
</dbReference>
<keyword evidence="3" id="KW-0813">Transport</keyword>
<comment type="caution">
    <text evidence="16">The sequence shown here is derived from an EMBL/GenBank/DDBJ whole genome shotgun (WGS) entry which is preliminary data.</text>
</comment>
<dbReference type="InterPro" id="IPR023298">
    <property type="entry name" value="ATPase_P-typ_TM_dom_sf"/>
</dbReference>
<organism evidence="16 17">
    <name type="scientific">Paenibacillus yanchengensis</name>
    <dbReference type="NCBI Taxonomy" id="2035833"/>
    <lineage>
        <taxon>Bacteria</taxon>
        <taxon>Bacillati</taxon>
        <taxon>Bacillota</taxon>
        <taxon>Bacilli</taxon>
        <taxon>Bacillales</taxon>
        <taxon>Paenibacillaceae</taxon>
        <taxon>Paenibacillus</taxon>
    </lineage>
</organism>
<dbReference type="RefSeq" id="WP_377769215.1">
    <property type="nucleotide sequence ID" value="NZ_JBHUHO010000002.1"/>
</dbReference>
<proteinExistence type="inferred from homology"/>
<reference evidence="17" key="1">
    <citation type="journal article" date="2019" name="Int. J. Syst. Evol. Microbiol.">
        <title>The Global Catalogue of Microorganisms (GCM) 10K type strain sequencing project: providing services to taxonomists for standard genome sequencing and annotation.</title>
        <authorList>
            <consortium name="The Broad Institute Genomics Platform"/>
            <consortium name="The Broad Institute Genome Sequencing Center for Infectious Disease"/>
            <person name="Wu L."/>
            <person name="Ma J."/>
        </authorList>
    </citation>
    <scope>NUCLEOTIDE SEQUENCE [LARGE SCALE GENOMIC DNA]</scope>
    <source>
        <strain evidence="17">GH52</strain>
    </source>
</reference>
<evidence type="ECO:0000259" key="15">
    <source>
        <dbReference type="Pfam" id="PF00122"/>
    </source>
</evidence>
<dbReference type="InterPro" id="IPR023299">
    <property type="entry name" value="ATPase_P-typ_cyto_dom_N"/>
</dbReference>
<dbReference type="PRINTS" id="PR00119">
    <property type="entry name" value="CATATPASE"/>
</dbReference>
<dbReference type="PROSITE" id="PS00154">
    <property type="entry name" value="ATPASE_E1_E2"/>
    <property type="match status" value="1"/>
</dbReference>
<feature type="transmembrane region" description="Helical" evidence="14">
    <location>
        <begin position="254"/>
        <end position="279"/>
    </location>
</feature>
<feature type="transmembrane region" description="Helical" evidence="14">
    <location>
        <begin position="35"/>
        <end position="52"/>
    </location>
</feature>
<keyword evidence="10" id="KW-0406">Ion transport</keyword>
<evidence type="ECO:0000313" key="16">
    <source>
        <dbReference type="EMBL" id="MFD2114242.1"/>
    </source>
</evidence>
<feature type="transmembrane region" description="Helical" evidence="14">
    <location>
        <begin position="59"/>
        <end position="77"/>
    </location>
</feature>
<dbReference type="InterPro" id="IPR008250">
    <property type="entry name" value="ATPase_P-typ_transduc_dom_A_sf"/>
</dbReference>
<dbReference type="InterPro" id="IPR001757">
    <property type="entry name" value="P_typ_ATPase"/>
</dbReference>
<evidence type="ECO:0000256" key="6">
    <source>
        <dbReference type="ARBA" id="ARBA00022692"/>
    </source>
</evidence>
<dbReference type="EC" id="7.2.2.21" evidence="12"/>
<dbReference type="InterPro" id="IPR044492">
    <property type="entry name" value="P_typ_ATPase_HD_dom"/>
</dbReference>
<name>A0ABW4YF69_9BACL</name>
<feature type="transmembrane region" description="Helical" evidence="14">
    <location>
        <begin position="9"/>
        <end position="29"/>
    </location>
</feature>